<dbReference type="HOGENOM" id="CLU_051550_0_0_1"/>
<protein>
    <submittedName>
        <fullName evidence="1">Uncharacterized protein</fullName>
    </submittedName>
</protein>
<keyword evidence="2" id="KW-1185">Reference proteome</keyword>
<dbReference type="OrthoDB" id="3258324at2759"/>
<reference evidence="2" key="2">
    <citation type="submission" date="2015-01" db="EMBL/GenBank/DDBJ databases">
        <title>Evolutionary Origins and Diversification of the Mycorrhizal Mutualists.</title>
        <authorList>
            <consortium name="DOE Joint Genome Institute"/>
            <consortium name="Mycorrhizal Genomics Consortium"/>
            <person name="Kohler A."/>
            <person name="Kuo A."/>
            <person name="Nagy L.G."/>
            <person name="Floudas D."/>
            <person name="Copeland A."/>
            <person name="Barry K.W."/>
            <person name="Cichocki N."/>
            <person name="Veneault-Fourrey C."/>
            <person name="LaButti K."/>
            <person name="Lindquist E.A."/>
            <person name="Lipzen A."/>
            <person name="Lundell T."/>
            <person name="Morin E."/>
            <person name="Murat C."/>
            <person name="Riley R."/>
            <person name="Ohm R."/>
            <person name="Sun H."/>
            <person name="Tunlid A."/>
            <person name="Henrissat B."/>
            <person name="Grigoriev I.V."/>
            <person name="Hibbett D.S."/>
            <person name="Martin F."/>
        </authorList>
    </citation>
    <scope>NUCLEOTIDE SEQUENCE [LARGE SCALE GENOMIC DNA]</scope>
    <source>
        <strain evidence="2">MAFF 305830</strain>
    </source>
</reference>
<dbReference type="AlphaFoldDB" id="A0A0C2WDS4"/>
<name>A0A0C2WDS4_SERVB</name>
<evidence type="ECO:0000313" key="2">
    <source>
        <dbReference type="Proteomes" id="UP000054097"/>
    </source>
</evidence>
<organism evidence="1 2">
    <name type="scientific">Serendipita vermifera MAFF 305830</name>
    <dbReference type="NCBI Taxonomy" id="933852"/>
    <lineage>
        <taxon>Eukaryota</taxon>
        <taxon>Fungi</taxon>
        <taxon>Dikarya</taxon>
        <taxon>Basidiomycota</taxon>
        <taxon>Agaricomycotina</taxon>
        <taxon>Agaricomycetes</taxon>
        <taxon>Sebacinales</taxon>
        <taxon>Serendipitaceae</taxon>
        <taxon>Serendipita</taxon>
    </lineage>
</organism>
<sequence>MNESASFRTPLEVWEVIFHMALNSPLLPTPNDDFFDSTKLFMPQCDSYATYLSGVRLTTNLRLVCRSWDLSIRSFKGWELVVLKLSGAMVPHAKHVLYRPSVEVFPSCTERLEIHPFDCSQYSHWIDSYSECKFGRLCRYNRVLAPVQFKIENPNGPPLAIYQPGDRVSNVQVLLIRNSISKDSLHAFLDFVTSLKALEVSFALFGSPSEPTLSSTIHHYAFKCITHLKIRASQKDMYTLKRQAWFPNVRYLHLTISEFFVNMSSSHGINISNWGSFPQLRSLHLCCTIPKDLVNDIYSFIKCCGSNLSELVLQVNVKYLEGQTARPLRITPHLYVCAPKLSRFGSGIGTFLQSPLPPPSAFLPINIILPPIDSPVEIEGAKIDRFIASFVKVCRRWHTREVRFLQSWKDLELSATGRATFQGDYGLDGMIVVGMPWIHKSCNPYASFRFYDAIMKYGIIIRDCDGIFITEASGREFLMARNRSAIE</sequence>
<dbReference type="Proteomes" id="UP000054097">
    <property type="component" value="Unassembled WGS sequence"/>
</dbReference>
<accession>A0A0C2WDS4</accession>
<gene>
    <name evidence="1" type="ORF">M408DRAFT_26889</name>
</gene>
<dbReference type="SUPFAM" id="SSF52047">
    <property type="entry name" value="RNI-like"/>
    <property type="match status" value="1"/>
</dbReference>
<reference evidence="1 2" key="1">
    <citation type="submission" date="2014-04" db="EMBL/GenBank/DDBJ databases">
        <authorList>
            <consortium name="DOE Joint Genome Institute"/>
            <person name="Kuo A."/>
            <person name="Zuccaro A."/>
            <person name="Kohler A."/>
            <person name="Nagy L.G."/>
            <person name="Floudas D."/>
            <person name="Copeland A."/>
            <person name="Barry K.W."/>
            <person name="Cichocki N."/>
            <person name="Veneault-Fourrey C."/>
            <person name="LaButti K."/>
            <person name="Lindquist E.A."/>
            <person name="Lipzen A."/>
            <person name="Lundell T."/>
            <person name="Morin E."/>
            <person name="Murat C."/>
            <person name="Sun H."/>
            <person name="Tunlid A."/>
            <person name="Henrissat B."/>
            <person name="Grigoriev I.V."/>
            <person name="Hibbett D.S."/>
            <person name="Martin F."/>
            <person name="Nordberg H.P."/>
            <person name="Cantor M.N."/>
            <person name="Hua S.X."/>
        </authorList>
    </citation>
    <scope>NUCLEOTIDE SEQUENCE [LARGE SCALE GENOMIC DNA]</scope>
    <source>
        <strain evidence="1 2">MAFF 305830</strain>
    </source>
</reference>
<proteinExistence type="predicted"/>
<evidence type="ECO:0000313" key="1">
    <source>
        <dbReference type="EMBL" id="KIM24593.1"/>
    </source>
</evidence>
<dbReference type="EMBL" id="KN824322">
    <property type="protein sequence ID" value="KIM24593.1"/>
    <property type="molecule type" value="Genomic_DNA"/>
</dbReference>